<proteinExistence type="predicted"/>
<accession>A0A5A7P352</accession>
<feature type="region of interest" description="Disordered" evidence="1">
    <location>
        <begin position="16"/>
        <end position="99"/>
    </location>
</feature>
<reference evidence="3" key="1">
    <citation type="journal article" date="2019" name="Curr. Biol.">
        <title>Genome Sequence of Striga asiatica Provides Insight into the Evolution of Plant Parasitism.</title>
        <authorList>
            <person name="Yoshida S."/>
            <person name="Kim S."/>
            <person name="Wafula E.K."/>
            <person name="Tanskanen J."/>
            <person name="Kim Y.M."/>
            <person name="Honaas L."/>
            <person name="Yang Z."/>
            <person name="Spallek T."/>
            <person name="Conn C.E."/>
            <person name="Ichihashi Y."/>
            <person name="Cheong K."/>
            <person name="Cui S."/>
            <person name="Der J.P."/>
            <person name="Gundlach H."/>
            <person name="Jiao Y."/>
            <person name="Hori C."/>
            <person name="Ishida J.K."/>
            <person name="Kasahara H."/>
            <person name="Kiba T."/>
            <person name="Kim M.S."/>
            <person name="Koo N."/>
            <person name="Laohavisit A."/>
            <person name="Lee Y.H."/>
            <person name="Lumba S."/>
            <person name="McCourt P."/>
            <person name="Mortimer J.C."/>
            <person name="Mutuku J.M."/>
            <person name="Nomura T."/>
            <person name="Sasaki-Sekimoto Y."/>
            <person name="Seto Y."/>
            <person name="Wang Y."/>
            <person name="Wakatake T."/>
            <person name="Sakakibara H."/>
            <person name="Demura T."/>
            <person name="Yamaguchi S."/>
            <person name="Yoneyama K."/>
            <person name="Manabe R.I."/>
            <person name="Nelson D.C."/>
            <person name="Schulman A.H."/>
            <person name="Timko M.P."/>
            <person name="dePamphilis C.W."/>
            <person name="Choi D."/>
            <person name="Shirasu K."/>
        </authorList>
    </citation>
    <scope>NUCLEOTIDE SEQUENCE [LARGE SCALE GENOMIC DNA]</scope>
    <source>
        <strain evidence="3">cv. UVA1</strain>
    </source>
</reference>
<evidence type="ECO:0000313" key="2">
    <source>
        <dbReference type="EMBL" id="GER26964.1"/>
    </source>
</evidence>
<dbReference type="EMBL" id="BKCP01001336">
    <property type="protein sequence ID" value="GER26964.1"/>
    <property type="molecule type" value="Genomic_DNA"/>
</dbReference>
<feature type="compositionally biased region" description="Acidic residues" evidence="1">
    <location>
        <begin position="74"/>
        <end position="99"/>
    </location>
</feature>
<dbReference type="AlphaFoldDB" id="A0A5A7P352"/>
<feature type="compositionally biased region" description="Basic residues" evidence="1">
    <location>
        <begin position="54"/>
        <end position="67"/>
    </location>
</feature>
<dbReference type="Proteomes" id="UP000325081">
    <property type="component" value="Unassembled WGS sequence"/>
</dbReference>
<feature type="compositionally biased region" description="Basic and acidic residues" evidence="1">
    <location>
        <begin position="16"/>
        <end position="39"/>
    </location>
</feature>
<name>A0A5A7P352_STRAF</name>
<sequence>MSKIIHKLEEKIKEKVEKKLHLGHKEDGGKHHEDEKENPQEEYSSGHLKEFMHKMKGKMGNGRRHYKFGQAYNEGEEDEGEGEGELELEEEEFEGEEEGGFEFEIDFDF</sequence>
<comment type="caution">
    <text evidence="2">The sequence shown here is derived from an EMBL/GenBank/DDBJ whole genome shotgun (WGS) entry which is preliminary data.</text>
</comment>
<gene>
    <name evidence="2" type="ORF">STAS_02645</name>
</gene>
<protein>
    <submittedName>
        <fullName evidence="2">2-oxoglutarate (2OG) and Fe(II)-dependent oxygenase superfamily protein</fullName>
    </submittedName>
</protein>
<evidence type="ECO:0000313" key="3">
    <source>
        <dbReference type="Proteomes" id="UP000325081"/>
    </source>
</evidence>
<evidence type="ECO:0000256" key="1">
    <source>
        <dbReference type="SAM" id="MobiDB-lite"/>
    </source>
</evidence>
<organism evidence="2 3">
    <name type="scientific">Striga asiatica</name>
    <name type="common">Asiatic witchweed</name>
    <name type="synonym">Buchnera asiatica</name>
    <dbReference type="NCBI Taxonomy" id="4170"/>
    <lineage>
        <taxon>Eukaryota</taxon>
        <taxon>Viridiplantae</taxon>
        <taxon>Streptophyta</taxon>
        <taxon>Embryophyta</taxon>
        <taxon>Tracheophyta</taxon>
        <taxon>Spermatophyta</taxon>
        <taxon>Magnoliopsida</taxon>
        <taxon>eudicotyledons</taxon>
        <taxon>Gunneridae</taxon>
        <taxon>Pentapetalae</taxon>
        <taxon>asterids</taxon>
        <taxon>lamiids</taxon>
        <taxon>Lamiales</taxon>
        <taxon>Orobanchaceae</taxon>
        <taxon>Buchnereae</taxon>
        <taxon>Striga</taxon>
    </lineage>
</organism>
<keyword evidence="3" id="KW-1185">Reference proteome</keyword>